<sequence>MPDSVHLGMAPSLSPTAMTEIYAKPDVVRAMSEHRILRDNLLREYKAVSASDLPDTERLRVKNSYEKARYLTFQHVQLELHDLDPDHTNRTNLDSVQLDNSSPSADSTPPPPYRDPLSAEAVDFSVETAELFDTTVDVSSKEAIALSAFELDSITPDEYSALLQSGPEVDATLLDFLDVDAQLEEEEADDDDDKIPTEAELTMVDGALNADDGVGAADDDDMADETTDANAPSASSAANYRRRDHWTRTRRPPCLVKGLSNQQVPDGLAVDLWPSHVARRSRRC</sequence>
<dbReference type="AlphaFoldDB" id="A0A427XZD4"/>
<gene>
    <name evidence="2" type="ORF">EHS24_005678</name>
</gene>
<feature type="compositionally biased region" description="Acidic residues" evidence="1">
    <location>
        <begin position="217"/>
        <end position="227"/>
    </location>
</feature>
<dbReference type="EMBL" id="RSCE01000003">
    <property type="protein sequence ID" value="RSH84172.1"/>
    <property type="molecule type" value="Genomic_DNA"/>
</dbReference>
<dbReference type="GeneID" id="39590221"/>
<dbReference type="Proteomes" id="UP000279236">
    <property type="component" value="Unassembled WGS sequence"/>
</dbReference>
<feature type="compositionally biased region" description="Polar residues" evidence="1">
    <location>
        <begin position="90"/>
        <end position="100"/>
    </location>
</feature>
<evidence type="ECO:0000313" key="2">
    <source>
        <dbReference type="EMBL" id="RSH84172.1"/>
    </source>
</evidence>
<proteinExistence type="predicted"/>
<feature type="region of interest" description="Disordered" evidence="1">
    <location>
        <begin position="84"/>
        <end position="117"/>
    </location>
</feature>
<evidence type="ECO:0000256" key="1">
    <source>
        <dbReference type="SAM" id="MobiDB-lite"/>
    </source>
</evidence>
<keyword evidence="3" id="KW-1185">Reference proteome</keyword>
<evidence type="ECO:0000313" key="3">
    <source>
        <dbReference type="Proteomes" id="UP000279236"/>
    </source>
</evidence>
<feature type="region of interest" description="Disordered" evidence="1">
    <location>
        <begin position="213"/>
        <end position="246"/>
    </location>
</feature>
<comment type="caution">
    <text evidence="2">The sequence shown here is derived from an EMBL/GenBank/DDBJ whole genome shotgun (WGS) entry which is preliminary data.</text>
</comment>
<organism evidence="2 3">
    <name type="scientific">Apiotrichum porosum</name>
    <dbReference type="NCBI Taxonomy" id="105984"/>
    <lineage>
        <taxon>Eukaryota</taxon>
        <taxon>Fungi</taxon>
        <taxon>Dikarya</taxon>
        <taxon>Basidiomycota</taxon>
        <taxon>Agaricomycotina</taxon>
        <taxon>Tremellomycetes</taxon>
        <taxon>Trichosporonales</taxon>
        <taxon>Trichosporonaceae</taxon>
        <taxon>Apiotrichum</taxon>
    </lineage>
</organism>
<protein>
    <submittedName>
        <fullName evidence="2">Uncharacterized protein</fullName>
    </submittedName>
</protein>
<reference evidence="2 3" key="1">
    <citation type="submission" date="2018-11" db="EMBL/GenBank/DDBJ databases">
        <title>Genome sequence of Apiotrichum porosum DSM 27194.</title>
        <authorList>
            <person name="Aliyu H."/>
            <person name="Gorte O."/>
            <person name="Ochsenreither K."/>
        </authorList>
    </citation>
    <scope>NUCLEOTIDE SEQUENCE [LARGE SCALE GENOMIC DNA]</scope>
    <source>
        <strain evidence="2 3">DSM 27194</strain>
    </source>
</reference>
<accession>A0A427XZD4</accession>
<feature type="compositionally biased region" description="Low complexity" evidence="1">
    <location>
        <begin position="228"/>
        <end position="239"/>
    </location>
</feature>
<dbReference type="RefSeq" id="XP_028477620.1">
    <property type="nucleotide sequence ID" value="XM_028621168.1"/>
</dbReference>
<name>A0A427XZD4_9TREE</name>